<dbReference type="RefSeq" id="WP_345010455.1">
    <property type="nucleotide sequence ID" value="NZ_BAABFC010000006.1"/>
</dbReference>
<comment type="caution">
    <text evidence="2">The sequence shown here is derived from an EMBL/GenBank/DDBJ whole genome shotgun (WGS) entry which is preliminary data.</text>
</comment>
<dbReference type="PROSITE" id="PS51197">
    <property type="entry name" value="HTH_RRF2_2"/>
    <property type="match status" value="1"/>
</dbReference>
<name>A0ABP8PZX6_9GAMM</name>
<accession>A0ABP8PZX6</accession>
<dbReference type="Pfam" id="PF02082">
    <property type="entry name" value="Rrf2"/>
    <property type="match status" value="1"/>
</dbReference>
<dbReference type="Gene3D" id="1.10.10.10">
    <property type="entry name" value="Winged helix-like DNA-binding domain superfamily/Winged helix DNA-binding domain"/>
    <property type="match status" value="1"/>
</dbReference>
<dbReference type="InterPro" id="IPR000944">
    <property type="entry name" value="Tscrpt_reg_Rrf2"/>
</dbReference>
<evidence type="ECO:0000313" key="2">
    <source>
        <dbReference type="EMBL" id="GAA4495465.1"/>
    </source>
</evidence>
<dbReference type="EMBL" id="BAABFC010000006">
    <property type="protein sequence ID" value="GAA4495465.1"/>
    <property type="molecule type" value="Genomic_DNA"/>
</dbReference>
<keyword evidence="3" id="KW-1185">Reference proteome</keyword>
<evidence type="ECO:0000256" key="1">
    <source>
        <dbReference type="ARBA" id="ARBA00023125"/>
    </source>
</evidence>
<dbReference type="SUPFAM" id="SSF46785">
    <property type="entry name" value="Winged helix' DNA-binding domain"/>
    <property type="match status" value="1"/>
</dbReference>
<dbReference type="NCBIfam" id="TIGR00738">
    <property type="entry name" value="rrf2_super"/>
    <property type="match status" value="1"/>
</dbReference>
<gene>
    <name evidence="2" type="ORF">GCM10023095_08720</name>
</gene>
<proteinExistence type="predicted"/>
<dbReference type="InterPro" id="IPR036390">
    <property type="entry name" value="WH_DNA-bd_sf"/>
</dbReference>
<dbReference type="PANTHER" id="PTHR33221">
    <property type="entry name" value="WINGED HELIX-TURN-HELIX TRANSCRIPTIONAL REGULATOR, RRF2 FAMILY"/>
    <property type="match status" value="1"/>
</dbReference>
<dbReference type="Proteomes" id="UP001501321">
    <property type="component" value="Unassembled WGS sequence"/>
</dbReference>
<dbReference type="InterPro" id="IPR036388">
    <property type="entry name" value="WH-like_DNA-bd_sf"/>
</dbReference>
<keyword evidence="1" id="KW-0238">DNA-binding</keyword>
<sequence>MQLTRFTDYGLRILIYLAVLPDGRLASIEEVCQAFDLPRNHINKIVHLMGRLGWVLTRRGKGGGICLALPPEAINLGEVVLALEGQGPLIDCEQPRCALLPVCRLKGVLAEAMEAFVTALSRHTLDSLVGPCQGQIRQRLLRSDFHVLENLVQTTLDRV</sequence>
<protein>
    <submittedName>
        <fullName evidence="2">Rrf2 family transcriptional regulator</fullName>
    </submittedName>
</protein>
<evidence type="ECO:0000313" key="3">
    <source>
        <dbReference type="Proteomes" id="UP001501321"/>
    </source>
</evidence>
<reference evidence="3" key="1">
    <citation type="journal article" date="2019" name="Int. J. Syst. Evol. Microbiol.">
        <title>The Global Catalogue of Microorganisms (GCM) 10K type strain sequencing project: providing services to taxonomists for standard genome sequencing and annotation.</title>
        <authorList>
            <consortium name="The Broad Institute Genomics Platform"/>
            <consortium name="The Broad Institute Genome Sequencing Center for Infectious Disease"/>
            <person name="Wu L."/>
            <person name="Ma J."/>
        </authorList>
    </citation>
    <scope>NUCLEOTIDE SEQUENCE [LARGE SCALE GENOMIC DNA]</scope>
    <source>
        <strain evidence="3">JCM 32226</strain>
    </source>
</reference>
<dbReference type="PANTHER" id="PTHR33221:SF4">
    <property type="entry name" value="HTH-TYPE TRANSCRIPTIONAL REPRESSOR NSRR"/>
    <property type="match status" value="1"/>
</dbReference>
<organism evidence="2 3">
    <name type="scientific">Pseudaeromonas paramecii</name>
    <dbReference type="NCBI Taxonomy" id="2138166"/>
    <lineage>
        <taxon>Bacteria</taxon>
        <taxon>Pseudomonadati</taxon>
        <taxon>Pseudomonadota</taxon>
        <taxon>Gammaproteobacteria</taxon>
        <taxon>Aeromonadales</taxon>
        <taxon>Aeromonadaceae</taxon>
        <taxon>Pseudaeromonas</taxon>
    </lineage>
</organism>